<dbReference type="Proteomes" id="UP001281761">
    <property type="component" value="Unassembled WGS sequence"/>
</dbReference>
<name>A0ABQ9YLI0_9EUKA</name>
<gene>
    <name evidence="1" type="ORF">BLNAU_330</name>
</gene>
<evidence type="ECO:0008006" key="3">
    <source>
        <dbReference type="Google" id="ProtNLM"/>
    </source>
</evidence>
<protein>
    <recommendedName>
        <fullName evidence="3">Calponin-homology (CH) domain-containing protein</fullName>
    </recommendedName>
</protein>
<dbReference type="EMBL" id="JARBJD010000002">
    <property type="protein sequence ID" value="KAK2964414.1"/>
    <property type="molecule type" value="Genomic_DNA"/>
</dbReference>
<evidence type="ECO:0000313" key="1">
    <source>
        <dbReference type="EMBL" id="KAK2964414.1"/>
    </source>
</evidence>
<organism evidence="1 2">
    <name type="scientific">Blattamonas nauphoetae</name>
    <dbReference type="NCBI Taxonomy" id="2049346"/>
    <lineage>
        <taxon>Eukaryota</taxon>
        <taxon>Metamonada</taxon>
        <taxon>Preaxostyla</taxon>
        <taxon>Oxymonadida</taxon>
        <taxon>Blattamonas</taxon>
    </lineage>
</organism>
<keyword evidence="2" id="KW-1185">Reference proteome</keyword>
<reference evidence="1 2" key="1">
    <citation type="journal article" date="2022" name="bioRxiv">
        <title>Genomics of Preaxostyla Flagellates Illuminates Evolutionary Transitions and the Path Towards Mitochondrial Loss.</title>
        <authorList>
            <person name="Novak L.V.F."/>
            <person name="Treitli S.C."/>
            <person name="Pyrih J."/>
            <person name="Halakuc P."/>
            <person name="Pipaliya S.V."/>
            <person name="Vacek V."/>
            <person name="Brzon O."/>
            <person name="Soukal P."/>
            <person name="Eme L."/>
            <person name="Dacks J.B."/>
            <person name="Karnkowska A."/>
            <person name="Elias M."/>
            <person name="Hampl V."/>
        </authorList>
    </citation>
    <scope>NUCLEOTIDE SEQUENCE [LARGE SCALE GENOMIC DNA]</scope>
    <source>
        <strain evidence="1">NAU3</strain>
        <tissue evidence="1">Gut</tissue>
    </source>
</reference>
<proteinExistence type="predicted"/>
<sequence length="181" mass="20890">MSSAEMIFDDSTLNRIINSNSTGEIDEPLIQSVKSGKILLFLQKFYPLENITPLVNDENFFTRKHNVQEFNRVIEHVLGPRARLVDQDNLFSPESQCNFRQSLTYIIQDLDNKQHLNRSLSELPRSYAKAPSPGHSPHLVVDEGRTTDRCTWSERKWPQFRMASVLLLGCLIIYGRQVLKD</sequence>
<accession>A0ABQ9YLI0</accession>
<evidence type="ECO:0000313" key="2">
    <source>
        <dbReference type="Proteomes" id="UP001281761"/>
    </source>
</evidence>
<comment type="caution">
    <text evidence="1">The sequence shown here is derived from an EMBL/GenBank/DDBJ whole genome shotgun (WGS) entry which is preliminary data.</text>
</comment>